<reference evidence="2 3" key="1">
    <citation type="submission" date="2020-08" db="EMBL/GenBank/DDBJ databases">
        <title>Sequencing the genomes of 1000 actinobacteria strains.</title>
        <authorList>
            <person name="Klenk H.-P."/>
        </authorList>
    </citation>
    <scope>NUCLEOTIDE SEQUENCE [LARGE SCALE GENOMIC DNA]</scope>
    <source>
        <strain evidence="2 3">DSM 12511</strain>
    </source>
</reference>
<dbReference type="Proteomes" id="UP000537775">
    <property type="component" value="Unassembled WGS sequence"/>
</dbReference>
<keyword evidence="3" id="KW-1185">Reference proteome</keyword>
<proteinExistence type="predicted"/>
<evidence type="ECO:0000313" key="2">
    <source>
        <dbReference type="EMBL" id="MBB6392753.1"/>
    </source>
</evidence>
<protein>
    <recommendedName>
        <fullName evidence="4">Molybdenum cofactor carrier</fullName>
    </recommendedName>
</protein>
<dbReference type="Gene3D" id="3.40.50.450">
    <property type="match status" value="1"/>
</dbReference>
<dbReference type="RefSeq" id="WP_221446645.1">
    <property type="nucleotide sequence ID" value="NZ_BAAAJR010000001.1"/>
</dbReference>
<dbReference type="Pfam" id="PF12694">
    <property type="entry name" value="cpYpsA"/>
    <property type="match status" value="1"/>
</dbReference>
<name>A0A7X0FS75_9MICO</name>
<evidence type="ECO:0000313" key="3">
    <source>
        <dbReference type="Proteomes" id="UP000537775"/>
    </source>
</evidence>
<feature type="region of interest" description="Disordered" evidence="1">
    <location>
        <begin position="35"/>
        <end position="66"/>
    </location>
</feature>
<accession>A0A7X0FS75</accession>
<dbReference type="AlphaFoldDB" id="A0A7X0FS75"/>
<sequence>MPTIERIRSGGQTGADRGALDAARDAGIPITGWCPRGGWAEDAPDPPGVRAAYPELTETDTDDPADRTIRNVRDADATLIVVPAEAWHSPGTDLTRQAALRLGRPVLTLADDDLAPVTAWLETVGCRELNVAGPRESQAPGIHARTREVVRRLLRE</sequence>
<gene>
    <name evidence="2" type="ORF">HD594_003066</name>
</gene>
<comment type="caution">
    <text evidence="2">The sequence shown here is derived from an EMBL/GenBank/DDBJ whole genome shotgun (WGS) entry which is preliminary data.</text>
</comment>
<evidence type="ECO:0008006" key="4">
    <source>
        <dbReference type="Google" id="ProtNLM"/>
    </source>
</evidence>
<organism evidence="2 3">
    <name type="scientific">Microbacterium thalassium</name>
    <dbReference type="NCBI Taxonomy" id="362649"/>
    <lineage>
        <taxon>Bacteria</taxon>
        <taxon>Bacillati</taxon>
        <taxon>Actinomycetota</taxon>
        <taxon>Actinomycetes</taxon>
        <taxon>Micrococcales</taxon>
        <taxon>Microbacteriaceae</taxon>
        <taxon>Microbacterium</taxon>
    </lineage>
</organism>
<evidence type="ECO:0000256" key="1">
    <source>
        <dbReference type="SAM" id="MobiDB-lite"/>
    </source>
</evidence>
<dbReference type="InterPro" id="IPR024755">
    <property type="entry name" value="cpYpsA"/>
</dbReference>
<dbReference type="EMBL" id="JACHML010000001">
    <property type="protein sequence ID" value="MBB6392753.1"/>
    <property type="molecule type" value="Genomic_DNA"/>
</dbReference>